<accession>X0V249</accession>
<reference evidence="2" key="1">
    <citation type="journal article" date="2014" name="Front. Microbiol.">
        <title>High frequency of phylogenetically diverse reductive dehalogenase-homologous genes in deep subseafloor sedimentary metagenomes.</title>
        <authorList>
            <person name="Kawai M."/>
            <person name="Futagami T."/>
            <person name="Toyoda A."/>
            <person name="Takaki Y."/>
            <person name="Nishi S."/>
            <person name="Hori S."/>
            <person name="Arai W."/>
            <person name="Tsubouchi T."/>
            <person name="Morono Y."/>
            <person name="Uchiyama I."/>
            <person name="Ito T."/>
            <person name="Fujiyama A."/>
            <person name="Inagaki F."/>
            <person name="Takami H."/>
        </authorList>
    </citation>
    <scope>NUCLEOTIDE SEQUENCE</scope>
    <source>
        <strain evidence="2">Expedition CK06-06</strain>
    </source>
</reference>
<feature type="region of interest" description="Disordered" evidence="1">
    <location>
        <begin position="44"/>
        <end position="66"/>
    </location>
</feature>
<dbReference type="AlphaFoldDB" id="X0V249"/>
<evidence type="ECO:0000313" key="2">
    <source>
        <dbReference type="EMBL" id="GAG06588.1"/>
    </source>
</evidence>
<sequence length="66" mass="6779">AGIHYYTLKALVEGSGPENNSYATAEVHPDGSITITGYRKALSPATLGPNQNPPLAGSSLKSLAIP</sequence>
<name>X0V249_9ZZZZ</name>
<comment type="caution">
    <text evidence="2">The sequence shown here is derived from an EMBL/GenBank/DDBJ whole genome shotgun (WGS) entry which is preliminary data.</text>
</comment>
<feature type="non-terminal residue" evidence="2">
    <location>
        <position position="1"/>
    </location>
</feature>
<protein>
    <submittedName>
        <fullName evidence="2">Uncharacterized protein</fullName>
    </submittedName>
</protein>
<evidence type="ECO:0000256" key="1">
    <source>
        <dbReference type="SAM" id="MobiDB-lite"/>
    </source>
</evidence>
<gene>
    <name evidence="2" type="ORF">S01H1_34806</name>
</gene>
<organism evidence="2">
    <name type="scientific">marine sediment metagenome</name>
    <dbReference type="NCBI Taxonomy" id="412755"/>
    <lineage>
        <taxon>unclassified sequences</taxon>
        <taxon>metagenomes</taxon>
        <taxon>ecological metagenomes</taxon>
    </lineage>
</organism>
<dbReference type="EMBL" id="BARS01021698">
    <property type="protein sequence ID" value="GAG06588.1"/>
    <property type="molecule type" value="Genomic_DNA"/>
</dbReference>
<proteinExistence type="predicted"/>